<sequence length="143" mass="16893">MIKYEKHDYDIIPYRSGICISGIIYRISYYPEFCIVAFDVKSEIFTSITMPIKFGNNLHERIHIKDYMLIGVNGKLGFLNFSELRRTKDIHLWIFGEEEWEHQIFQFPLGWKLNDMHLSANNICKYGGEEIAFAINIKYVLVC</sequence>
<dbReference type="InterPro" id="IPR017451">
    <property type="entry name" value="F-box-assoc_interact_dom"/>
</dbReference>
<gene>
    <name evidence="2" type="ORF">MTR67_020925</name>
</gene>
<organism evidence="2 3">
    <name type="scientific">Solanum verrucosum</name>
    <dbReference type="NCBI Taxonomy" id="315347"/>
    <lineage>
        <taxon>Eukaryota</taxon>
        <taxon>Viridiplantae</taxon>
        <taxon>Streptophyta</taxon>
        <taxon>Embryophyta</taxon>
        <taxon>Tracheophyta</taxon>
        <taxon>Spermatophyta</taxon>
        <taxon>Magnoliopsida</taxon>
        <taxon>eudicotyledons</taxon>
        <taxon>Gunneridae</taxon>
        <taxon>Pentapetalae</taxon>
        <taxon>asterids</taxon>
        <taxon>lamiids</taxon>
        <taxon>Solanales</taxon>
        <taxon>Solanaceae</taxon>
        <taxon>Solanoideae</taxon>
        <taxon>Solaneae</taxon>
        <taxon>Solanum</taxon>
    </lineage>
</organism>
<dbReference type="NCBIfam" id="TIGR01640">
    <property type="entry name" value="F_box_assoc_1"/>
    <property type="match status" value="1"/>
</dbReference>
<proteinExistence type="predicted"/>
<dbReference type="AlphaFoldDB" id="A0AAF0QUW6"/>
<name>A0AAF0QUW6_SOLVR</name>
<dbReference type="Pfam" id="PF08268">
    <property type="entry name" value="FBA_3"/>
    <property type="match status" value="1"/>
</dbReference>
<dbReference type="InterPro" id="IPR013187">
    <property type="entry name" value="F-box-assoc_dom_typ3"/>
</dbReference>
<dbReference type="Proteomes" id="UP001234989">
    <property type="component" value="Chromosome 4"/>
</dbReference>
<keyword evidence="3" id="KW-1185">Reference proteome</keyword>
<reference evidence="2" key="1">
    <citation type="submission" date="2023-08" db="EMBL/GenBank/DDBJ databases">
        <title>A de novo genome assembly of Solanum verrucosum Schlechtendal, a Mexican diploid species geographically isolated from the other diploid A-genome species in potato relatives.</title>
        <authorList>
            <person name="Hosaka K."/>
        </authorList>
    </citation>
    <scope>NUCLEOTIDE SEQUENCE</scope>
    <source>
        <tissue evidence="2">Young leaves</tissue>
    </source>
</reference>
<dbReference type="PANTHER" id="PTHR31111:SF20">
    <property type="entry name" value="F-BOX ASSOCIATED DOMAIN-CONTAINING PROTEIN"/>
    <property type="match status" value="1"/>
</dbReference>
<evidence type="ECO:0000313" key="3">
    <source>
        <dbReference type="Proteomes" id="UP001234989"/>
    </source>
</evidence>
<feature type="domain" description="F-box associated beta-propeller type 3" evidence="1">
    <location>
        <begin position="7"/>
        <end position="123"/>
    </location>
</feature>
<evidence type="ECO:0000259" key="1">
    <source>
        <dbReference type="Pfam" id="PF08268"/>
    </source>
</evidence>
<dbReference type="EMBL" id="CP133615">
    <property type="protein sequence ID" value="WMV27540.1"/>
    <property type="molecule type" value="Genomic_DNA"/>
</dbReference>
<evidence type="ECO:0000313" key="2">
    <source>
        <dbReference type="EMBL" id="WMV27540.1"/>
    </source>
</evidence>
<dbReference type="PANTHER" id="PTHR31111">
    <property type="entry name" value="BNAA05G37150D PROTEIN-RELATED"/>
    <property type="match status" value="1"/>
</dbReference>
<accession>A0AAF0QUW6</accession>
<protein>
    <recommendedName>
        <fullName evidence="1">F-box associated beta-propeller type 3 domain-containing protein</fullName>
    </recommendedName>
</protein>